<feature type="compositionally biased region" description="Acidic residues" evidence="1">
    <location>
        <begin position="131"/>
        <end position="146"/>
    </location>
</feature>
<name>A0A6N7QZ70_9BACI</name>
<feature type="signal peptide" evidence="2">
    <location>
        <begin position="1"/>
        <end position="23"/>
    </location>
</feature>
<evidence type="ECO:0000256" key="1">
    <source>
        <dbReference type="SAM" id="MobiDB-lite"/>
    </source>
</evidence>
<accession>A0A6N7QZ70</accession>
<keyword evidence="4" id="KW-1185">Reference proteome</keyword>
<dbReference type="CDD" id="cd13440">
    <property type="entry name" value="CamS_repeat_2"/>
    <property type="match status" value="1"/>
</dbReference>
<evidence type="ECO:0000256" key="2">
    <source>
        <dbReference type="SAM" id="SignalP"/>
    </source>
</evidence>
<evidence type="ECO:0000313" key="4">
    <source>
        <dbReference type="Proteomes" id="UP000435187"/>
    </source>
</evidence>
<reference evidence="3 4" key="1">
    <citation type="submission" date="2019-10" db="EMBL/GenBank/DDBJ databases">
        <title>Gracilibacillus salitolerans sp. nov., a moderate halophile isolated from a saline soil in northwest China.</title>
        <authorList>
            <person name="Gan L."/>
        </authorList>
    </citation>
    <scope>NUCLEOTIDE SEQUENCE [LARGE SCALE GENOMIC DNA]</scope>
    <source>
        <strain evidence="3 4">TP2-8</strain>
    </source>
</reference>
<proteinExistence type="predicted"/>
<dbReference type="Pfam" id="PF07537">
    <property type="entry name" value="CamS"/>
    <property type="match status" value="1"/>
</dbReference>
<dbReference type="CDD" id="cd13441">
    <property type="entry name" value="CamS_repeat_1"/>
    <property type="match status" value="1"/>
</dbReference>
<evidence type="ECO:0000313" key="3">
    <source>
        <dbReference type="EMBL" id="MRI66794.1"/>
    </source>
</evidence>
<feature type="chain" id="PRO_5039487957" evidence="2">
    <location>
        <begin position="24"/>
        <end position="389"/>
    </location>
</feature>
<comment type="caution">
    <text evidence="3">The sequence shown here is derived from an EMBL/GenBank/DDBJ whole genome shotgun (WGS) entry which is preliminary data.</text>
</comment>
<dbReference type="Gene3D" id="3.10.570.10">
    <property type="entry name" value="sex pheromone staph- cam373 precursor domain"/>
    <property type="match status" value="1"/>
</dbReference>
<dbReference type="PIRSF" id="PIRSF012509">
    <property type="entry name" value="CamS"/>
    <property type="match status" value="1"/>
</dbReference>
<dbReference type="InterPro" id="IPR011426">
    <property type="entry name" value="CamS"/>
</dbReference>
<sequence>MKQILASLFIVVLVLAGCAPDFGEQEETVIDESIDDESLEETAIVPKYNLEDNYRVLIDSNLSQARGVITNQVANRLDIDELEEGLRRHSMEVYDPDTYYFQEGQYLTDDILYQWLDRYDEEDNPQGLNPEADESKDDEELIEEEKDNPKYLSHILEQNYLRKTEDDSVELAGISIGIAMKSVYRFRTQFDDGTYSPYYEEEISEADMMKEAEEIADEVVQRIRQMEGLGNVPIMLTIFREESQNSLVPGNFVAKTNVAGDSSSIDGWQELNEENVLFPSDYGRSTYPEVRATLVDFESDIASYFPNYVSVIGKGFFQNGELRKLTVEIPVQFYGKAELIGFTQYVYGLILSGFPNDYQLEINITSGEKQEALIVRKAGEEEGFVHIYR</sequence>
<gene>
    <name evidence="3" type="ORF">GH885_10675</name>
</gene>
<dbReference type="EMBL" id="WJEE01000020">
    <property type="protein sequence ID" value="MRI66794.1"/>
    <property type="molecule type" value="Genomic_DNA"/>
</dbReference>
<dbReference type="RefSeq" id="WP_153835460.1">
    <property type="nucleotide sequence ID" value="NZ_JBHUMW010000011.1"/>
</dbReference>
<dbReference type="AlphaFoldDB" id="A0A6N7QZ70"/>
<dbReference type="PROSITE" id="PS51257">
    <property type="entry name" value="PROKAR_LIPOPROTEIN"/>
    <property type="match status" value="1"/>
</dbReference>
<feature type="region of interest" description="Disordered" evidence="1">
    <location>
        <begin position="122"/>
        <end position="148"/>
    </location>
</feature>
<organism evidence="3 4">
    <name type="scientific">Gracilibacillus thailandensis</name>
    <dbReference type="NCBI Taxonomy" id="563735"/>
    <lineage>
        <taxon>Bacteria</taxon>
        <taxon>Bacillati</taxon>
        <taxon>Bacillota</taxon>
        <taxon>Bacilli</taxon>
        <taxon>Bacillales</taxon>
        <taxon>Bacillaceae</taxon>
        <taxon>Gracilibacillus</taxon>
    </lineage>
</organism>
<dbReference type="Proteomes" id="UP000435187">
    <property type="component" value="Unassembled WGS sequence"/>
</dbReference>
<keyword evidence="2" id="KW-0732">Signal</keyword>
<protein>
    <submittedName>
        <fullName evidence="3">CamS family sex pheromone protein</fullName>
    </submittedName>
</protein>